<evidence type="ECO:0000313" key="2">
    <source>
        <dbReference type="EMBL" id="MBB3326414.1"/>
    </source>
</evidence>
<dbReference type="SUPFAM" id="SSF51658">
    <property type="entry name" value="Xylose isomerase-like"/>
    <property type="match status" value="1"/>
</dbReference>
<evidence type="ECO:0000313" key="3">
    <source>
        <dbReference type="Proteomes" id="UP000565572"/>
    </source>
</evidence>
<comment type="caution">
    <text evidence="2">The sequence shown here is derived from an EMBL/GenBank/DDBJ whole genome shotgun (WGS) entry which is preliminary data.</text>
</comment>
<keyword evidence="2" id="KW-0456">Lyase</keyword>
<dbReference type="EC" id="4.2.1.44" evidence="2"/>
<protein>
    <submittedName>
        <fullName evidence="2">Inosose dehydratase</fullName>
        <ecNumber evidence="2">4.2.1.44</ecNumber>
    </submittedName>
</protein>
<dbReference type="PANTHER" id="PTHR12110:SF41">
    <property type="entry name" value="INOSOSE DEHYDRATASE"/>
    <property type="match status" value="1"/>
</dbReference>
<sequence length="299" mass="31711">MSSYRVGLNPLPWVLTADGFDLSVPILRTAFAEIATTPFTGIHADPPADLDANGYAALLAEFGLRPAPGYFARHFAADDPGEIVEAAKRHAAVQAALGNTEVFIADHLSELRRAEPAVGTGFDAATLDRVIDRLGQAAEAITAEGVRPALHPHVGSWIEVESEVRAALDGIPASVLGFGPDTGHLSWAGMDAVAVMTDYADRIAAVHLKDVHLDQAHAAREAGADYTQATRVDFTVWTEPGRGDVQLEKAIGALPDAFAGWLIVEVDVPEAPTNLESTQISGRWVAEHLGADTFSRGRA</sequence>
<evidence type="ECO:0000259" key="1">
    <source>
        <dbReference type="Pfam" id="PF01261"/>
    </source>
</evidence>
<dbReference type="GO" id="GO:0050114">
    <property type="term" value="F:myo-inosose-2 dehydratase activity"/>
    <property type="evidence" value="ECO:0007669"/>
    <property type="project" value="UniProtKB-EC"/>
</dbReference>
<dbReference type="RefSeq" id="WP_183337366.1">
    <property type="nucleotide sequence ID" value="NZ_JACHZG010000001.1"/>
</dbReference>
<dbReference type="PANTHER" id="PTHR12110">
    <property type="entry name" value="HYDROXYPYRUVATE ISOMERASE"/>
    <property type="match status" value="1"/>
</dbReference>
<dbReference type="Pfam" id="PF01261">
    <property type="entry name" value="AP_endonuc_2"/>
    <property type="match status" value="1"/>
</dbReference>
<dbReference type="EMBL" id="JACHZG010000001">
    <property type="protein sequence ID" value="MBB3326414.1"/>
    <property type="molecule type" value="Genomic_DNA"/>
</dbReference>
<feature type="domain" description="Xylose isomerase-like TIM barrel" evidence="1">
    <location>
        <begin position="34"/>
        <end position="273"/>
    </location>
</feature>
<proteinExistence type="predicted"/>
<dbReference type="Gene3D" id="3.20.20.150">
    <property type="entry name" value="Divalent-metal-dependent TIM barrel enzymes"/>
    <property type="match status" value="1"/>
</dbReference>
<dbReference type="InterPro" id="IPR013022">
    <property type="entry name" value="Xyl_isomerase-like_TIM-brl"/>
</dbReference>
<name>A0A7W5JU94_9ACTN</name>
<accession>A0A7W5JU94</accession>
<dbReference type="AlphaFoldDB" id="A0A7W5JU94"/>
<organism evidence="2 3">
    <name type="scientific">Microlunatus antarcticus</name>
    <dbReference type="NCBI Taxonomy" id="53388"/>
    <lineage>
        <taxon>Bacteria</taxon>
        <taxon>Bacillati</taxon>
        <taxon>Actinomycetota</taxon>
        <taxon>Actinomycetes</taxon>
        <taxon>Propionibacteriales</taxon>
        <taxon>Propionibacteriaceae</taxon>
        <taxon>Microlunatus</taxon>
    </lineage>
</organism>
<reference evidence="2 3" key="1">
    <citation type="submission" date="2020-08" db="EMBL/GenBank/DDBJ databases">
        <title>Sequencing the genomes of 1000 actinobacteria strains.</title>
        <authorList>
            <person name="Klenk H.-P."/>
        </authorList>
    </citation>
    <scope>NUCLEOTIDE SEQUENCE [LARGE SCALE GENOMIC DNA]</scope>
    <source>
        <strain evidence="2 3">DSM 11053</strain>
    </source>
</reference>
<gene>
    <name evidence="2" type="ORF">FHX39_001358</name>
</gene>
<keyword evidence="3" id="KW-1185">Reference proteome</keyword>
<dbReference type="InterPro" id="IPR050312">
    <property type="entry name" value="IolE/XylAMocC-like"/>
</dbReference>
<dbReference type="InterPro" id="IPR036237">
    <property type="entry name" value="Xyl_isomerase-like_sf"/>
</dbReference>
<dbReference type="Proteomes" id="UP000565572">
    <property type="component" value="Unassembled WGS sequence"/>
</dbReference>